<name>A0ACB8SSI9_9AGAM</name>
<comment type="caution">
    <text evidence="1">The sequence shown here is derived from an EMBL/GenBank/DDBJ whole genome shotgun (WGS) entry which is preliminary data.</text>
</comment>
<evidence type="ECO:0000313" key="2">
    <source>
        <dbReference type="Proteomes" id="UP000814140"/>
    </source>
</evidence>
<keyword evidence="2" id="KW-1185">Reference proteome</keyword>
<protein>
    <submittedName>
        <fullName evidence="1">Uncharacterized protein</fullName>
    </submittedName>
</protein>
<reference evidence="1" key="2">
    <citation type="journal article" date="2022" name="New Phytol.">
        <title>Evolutionary transition to the ectomycorrhizal habit in the genomes of a hyperdiverse lineage of mushroom-forming fungi.</title>
        <authorList>
            <person name="Looney B."/>
            <person name="Miyauchi S."/>
            <person name="Morin E."/>
            <person name="Drula E."/>
            <person name="Courty P.E."/>
            <person name="Kohler A."/>
            <person name="Kuo A."/>
            <person name="LaButti K."/>
            <person name="Pangilinan J."/>
            <person name="Lipzen A."/>
            <person name="Riley R."/>
            <person name="Andreopoulos W."/>
            <person name="He G."/>
            <person name="Johnson J."/>
            <person name="Nolan M."/>
            <person name="Tritt A."/>
            <person name="Barry K.W."/>
            <person name="Grigoriev I.V."/>
            <person name="Nagy L.G."/>
            <person name="Hibbett D."/>
            <person name="Henrissat B."/>
            <person name="Matheny P.B."/>
            <person name="Labbe J."/>
            <person name="Martin F.M."/>
        </authorList>
    </citation>
    <scope>NUCLEOTIDE SEQUENCE</scope>
    <source>
        <strain evidence="1">HHB10654</strain>
    </source>
</reference>
<dbReference type="Proteomes" id="UP000814140">
    <property type="component" value="Unassembled WGS sequence"/>
</dbReference>
<reference evidence="1" key="1">
    <citation type="submission" date="2021-03" db="EMBL/GenBank/DDBJ databases">
        <authorList>
            <consortium name="DOE Joint Genome Institute"/>
            <person name="Ahrendt S."/>
            <person name="Looney B.P."/>
            <person name="Miyauchi S."/>
            <person name="Morin E."/>
            <person name="Drula E."/>
            <person name="Courty P.E."/>
            <person name="Chicoki N."/>
            <person name="Fauchery L."/>
            <person name="Kohler A."/>
            <person name="Kuo A."/>
            <person name="Labutti K."/>
            <person name="Pangilinan J."/>
            <person name="Lipzen A."/>
            <person name="Riley R."/>
            <person name="Andreopoulos W."/>
            <person name="He G."/>
            <person name="Johnson J."/>
            <person name="Barry K.W."/>
            <person name="Grigoriev I.V."/>
            <person name="Nagy L."/>
            <person name="Hibbett D."/>
            <person name="Henrissat B."/>
            <person name="Matheny P.B."/>
            <person name="Labbe J."/>
            <person name="Martin F."/>
        </authorList>
    </citation>
    <scope>NUCLEOTIDE SEQUENCE</scope>
    <source>
        <strain evidence="1">HHB10654</strain>
    </source>
</reference>
<organism evidence="1 2">
    <name type="scientific">Artomyces pyxidatus</name>
    <dbReference type="NCBI Taxonomy" id="48021"/>
    <lineage>
        <taxon>Eukaryota</taxon>
        <taxon>Fungi</taxon>
        <taxon>Dikarya</taxon>
        <taxon>Basidiomycota</taxon>
        <taxon>Agaricomycotina</taxon>
        <taxon>Agaricomycetes</taxon>
        <taxon>Russulales</taxon>
        <taxon>Auriscalpiaceae</taxon>
        <taxon>Artomyces</taxon>
    </lineage>
</organism>
<sequence>MAPKKQQAQASSSKVKVDKTFGMKNKKSAKVQKQVAQIQSQAALAGKSPDVIAKQREKELREKAKQDEEKRRKEEAEYFKPVQVQKVPFGVDPKTVLCAFFKAGHCEKGNKCKFSHDPDVGRKVDKKNLYEDNREKEEDTMDKWDEEKLRRVVMSKKGNPRTTTDIVCKYFIEAIETQKFGWFWSCPDGDDCQYRHALPPGFVLKSQRKAAEDAEKANAITLEDFLETERHKLGSNLTPVTRESFAKWKATRMNKKEAELEAMRKAKDQQAAAGKSAGMSGRDLFQYNPEWFEDEDEDEDDWDLAKYRREKQDEDLAAEDERIRILSLQSPDFDGNSSNDGNVGQVDGKDSQ</sequence>
<dbReference type="EMBL" id="MU277232">
    <property type="protein sequence ID" value="KAI0058756.1"/>
    <property type="molecule type" value="Genomic_DNA"/>
</dbReference>
<proteinExistence type="predicted"/>
<accession>A0ACB8SSI9</accession>
<gene>
    <name evidence="1" type="ORF">BV25DRAFT_1196235</name>
</gene>
<evidence type="ECO:0000313" key="1">
    <source>
        <dbReference type="EMBL" id="KAI0058756.1"/>
    </source>
</evidence>